<keyword evidence="2" id="KW-1185">Reference proteome</keyword>
<organism evidence="1 2">
    <name type="scientific">Dallia pectoralis</name>
    <name type="common">Alaska blackfish</name>
    <dbReference type="NCBI Taxonomy" id="75939"/>
    <lineage>
        <taxon>Eukaryota</taxon>
        <taxon>Metazoa</taxon>
        <taxon>Chordata</taxon>
        <taxon>Craniata</taxon>
        <taxon>Vertebrata</taxon>
        <taxon>Euteleostomi</taxon>
        <taxon>Actinopterygii</taxon>
        <taxon>Neopterygii</taxon>
        <taxon>Teleostei</taxon>
        <taxon>Protacanthopterygii</taxon>
        <taxon>Esociformes</taxon>
        <taxon>Umbridae</taxon>
        <taxon>Dallia</taxon>
    </lineage>
</organism>
<accession>A0ACC2FLW7</accession>
<sequence>MEVNNAVKNRIGASSRGVRMALDRLQSLSSSGSDSFFSTYKHQACGTGDSERTSLPYSPLPDFSPQEEHLMSFLPWSAQLTDRTQDSVKSRNVPDGNNCGSEADLYGLVSNILEEADQMDTYFDEETSPHLKTVWSPKSTRGECQQYFQLEPRMQSHSEFLPNHVYPESVSKGQGQPMNRDSEEFYQQLNGFDTSEQQFLHSSWNGDIDNGYLHNQELPKPPGLSTPSAATAEMLKTRQSRRDVNSSEDQLWFSGSGNAPSGQMETFLSSICPQSKIMNSQSFDHYYEEHPGQSNTKSRSAKQYTMQEVSKLASNIQALMAGDQVTSSGREPQNRQSVQMQYDVIMAEQRNLSSANIHGQSTQAMQFKKELGGEYGAMQREFDGGMKSKLPARSDFGSKELTGFDPQNIEYFQPPKALLAPFNSQSSYFNKMAAQKGSTPASGLIFNQYSSNHHNQQHQLQDKVNQHQPRGNGPSSGPSKMLSYSVSEFVPQRSHQLQGGPATYIQDYSRGDGPGLHSNRAAGYPGGAGLCGLRGGASDDVFDVRLDGGRMHMVGMAADGCWDGKTGPQNVTRMRGGGNKDQGLLQNPYLDLLGSAYGSQRPGGGHGTVSPGKSPAFLPYAYQNAKSPGPNSCRVPLNFHPRSAIPYSGHAPTMDLCDLLPEREFGPFSPYLDDIMSSSGDNPYNGGLRSMRMIRNRGGPMSQLHFNLDECYEQWRVLEKERKKTEMLLTNSYPEKRISVMTSGGVPKIPPNPSRVDRLIVDQIREQAKVMSLLGKMERLRSFPLHANICSALDRHLEAIYITQARRKEEYVNTSNWQRQGGTNFGEERDVLLLATALGDLCLTTRRSRTALWCALQMTLPKSIADKPDGHQDTPGPCEDTSPGRTLAHF</sequence>
<protein>
    <submittedName>
        <fullName evidence="1">Uncharacterized protein</fullName>
    </submittedName>
</protein>
<dbReference type="EMBL" id="CM055752">
    <property type="protein sequence ID" value="KAJ7992365.1"/>
    <property type="molecule type" value="Genomic_DNA"/>
</dbReference>
<proteinExistence type="predicted"/>
<evidence type="ECO:0000313" key="2">
    <source>
        <dbReference type="Proteomes" id="UP001157502"/>
    </source>
</evidence>
<name>A0ACC2FLW7_DALPE</name>
<gene>
    <name evidence="1" type="ORF">DPEC_G00277770</name>
</gene>
<comment type="caution">
    <text evidence="1">The sequence shown here is derived from an EMBL/GenBank/DDBJ whole genome shotgun (WGS) entry which is preliminary data.</text>
</comment>
<dbReference type="Proteomes" id="UP001157502">
    <property type="component" value="Chromosome 25"/>
</dbReference>
<reference evidence="1" key="1">
    <citation type="submission" date="2021-05" db="EMBL/GenBank/DDBJ databases">
        <authorList>
            <person name="Pan Q."/>
            <person name="Jouanno E."/>
            <person name="Zahm M."/>
            <person name="Klopp C."/>
            <person name="Cabau C."/>
            <person name="Louis A."/>
            <person name="Berthelot C."/>
            <person name="Parey E."/>
            <person name="Roest Crollius H."/>
            <person name="Montfort J."/>
            <person name="Robinson-Rechavi M."/>
            <person name="Bouchez O."/>
            <person name="Lampietro C."/>
            <person name="Lopez Roques C."/>
            <person name="Donnadieu C."/>
            <person name="Postlethwait J."/>
            <person name="Bobe J."/>
            <person name="Dillon D."/>
            <person name="Chandos A."/>
            <person name="von Hippel F."/>
            <person name="Guiguen Y."/>
        </authorList>
    </citation>
    <scope>NUCLEOTIDE SEQUENCE</scope>
    <source>
        <strain evidence="1">YG-Jan2019</strain>
    </source>
</reference>
<evidence type="ECO:0000313" key="1">
    <source>
        <dbReference type="EMBL" id="KAJ7992365.1"/>
    </source>
</evidence>